<dbReference type="OrthoDB" id="9757917at2"/>
<dbReference type="InterPro" id="IPR003593">
    <property type="entry name" value="AAA+_ATPase"/>
</dbReference>
<dbReference type="CDD" id="cd17934">
    <property type="entry name" value="DEXXQc_Upf1-like"/>
    <property type="match status" value="1"/>
</dbReference>
<dbReference type="Pfam" id="PF13086">
    <property type="entry name" value="AAA_11"/>
    <property type="match status" value="1"/>
</dbReference>
<organism evidence="1 2">
    <name type="scientific">Helicobacter suis</name>
    <dbReference type="NCBI Taxonomy" id="104628"/>
    <lineage>
        <taxon>Bacteria</taxon>
        <taxon>Pseudomonadati</taxon>
        <taxon>Campylobacterota</taxon>
        <taxon>Epsilonproteobacteria</taxon>
        <taxon>Campylobacterales</taxon>
        <taxon>Helicobacteraceae</taxon>
        <taxon>Helicobacter</taxon>
    </lineage>
</organism>
<dbReference type="InterPro" id="IPR027417">
    <property type="entry name" value="P-loop_NTPase"/>
</dbReference>
<accession>A0A6J4CZL6</accession>
<dbReference type="Gene3D" id="3.40.50.300">
    <property type="entry name" value="P-loop containing nucleotide triphosphate hydrolases"/>
    <property type="match status" value="2"/>
</dbReference>
<sequence length="605" mass="69084">MVNLEDRQAVLEFMTKEDKGLQDQNTAGNRAQNTQGVLEIIDVEFGKVEAKTDQGLEELRGQFLSVDYQGEKSQFNRQYKALKKAQEGKSANPNLFLVLEIESKNEKSQEDLKDLLKSMHAQPILALTQKVKDKIFKNPPTEVQEKAIKIALNTPDIAIIQGPPGTGKTTVINAICERLYEEASTQDLKGLVLVCAHGHDATENVQGRINIGSLPTQKFGEKQGKEDDRGDHALQEFLEKEFLEKIANNAKAQIQDFSQKELIYNLEKALNQYKKAPLSTLAFLEWVGQECRFVLDLDAKLQDKWEGLKTQFSPKPHDIGQLAPIYAIRTLQESFYDDGLVRHQEFLYSPFKEVLNKKEKELLQATQPDFKELQALRQRLLERCTPKPHFSRAKCNEDVIDFANTLLDKLKSLTLTDKISQILLEYVQNLKPDINMRSFLTDYSFVFASTTGQVEKALNAKATLAFNDKEDRRCFDTVIVDEAAKILPLDLLLVMVRATKRIILVGDHRQLPPIIEDKILDKIKNGKDEEARAEIEDQIKSSTFGKLKERAKELEAIDRKERQITLDQQYRTHPSLAQLVSRVFYEPYKEGYKSPLDATHFKHPL</sequence>
<dbReference type="AlphaFoldDB" id="A0A6J4CZL6"/>
<dbReference type="RefSeq" id="WP_081255380.1">
    <property type="nucleotide sequence ID" value="NZ_AP019774.1"/>
</dbReference>
<dbReference type="InterPro" id="IPR014001">
    <property type="entry name" value="Helicase_ATP-bd"/>
</dbReference>
<name>A0A6J4CZL6_9HELI</name>
<dbReference type="PANTHER" id="PTHR10887:SF495">
    <property type="entry name" value="HELICASE SENATAXIN ISOFORM X1-RELATED"/>
    <property type="match status" value="1"/>
</dbReference>
<dbReference type="GO" id="GO:0004386">
    <property type="term" value="F:helicase activity"/>
    <property type="evidence" value="ECO:0007669"/>
    <property type="project" value="InterPro"/>
</dbReference>
<proteinExistence type="predicted"/>
<dbReference type="SMART" id="SM00382">
    <property type="entry name" value="AAA"/>
    <property type="match status" value="1"/>
</dbReference>
<dbReference type="Proteomes" id="UP000317935">
    <property type="component" value="Chromosome"/>
</dbReference>
<dbReference type="InterPro" id="IPR041677">
    <property type="entry name" value="DNA2/NAM7_AAA_11"/>
</dbReference>
<dbReference type="PANTHER" id="PTHR10887">
    <property type="entry name" value="DNA2/NAM7 HELICASE FAMILY"/>
    <property type="match status" value="1"/>
</dbReference>
<dbReference type="SMART" id="SM00487">
    <property type="entry name" value="DEXDc"/>
    <property type="match status" value="1"/>
</dbReference>
<dbReference type="InterPro" id="IPR045055">
    <property type="entry name" value="DNA2/NAM7-like"/>
</dbReference>
<dbReference type="EMBL" id="AP019774">
    <property type="protein sequence ID" value="BCD70202.1"/>
    <property type="molecule type" value="Genomic_DNA"/>
</dbReference>
<evidence type="ECO:0000313" key="1">
    <source>
        <dbReference type="EMBL" id="BCD70202.1"/>
    </source>
</evidence>
<dbReference type="SUPFAM" id="SSF52540">
    <property type="entry name" value="P-loop containing nucleoside triphosphate hydrolases"/>
    <property type="match status" value="1"/>
</dbReference>
<evidence type="ECO:0000313" key="2">
    <source>
        <dbReference type="Proteomes" id="UP000317935"/>
    </source>
</evidence>
<reference evidence="1 2" key="1">
    <citation type="submission" date="2019-06" db="EMBL/GenBank/DDBJ databases">
        <title>Complete genome sequence of Helicobacter suis SNTW101c.</title>
        <authorList>
            <person name="Rimbara E."/>
            <person name="Suzuki M."/>
            <person name="Matsui H."/>
            <person name="Nakamura M."/>
            <person name="Mori S."/>
            <person name="Shibayama K."/>
        </authorList>
    </citation>
    <scope>NUCLEOTIDE SEQUENCE [LARGE SCALE GENOMIC DNA]</scope>
    <source>
        <strain evidence="1 2">SNTW101c</strain>
    </source>
</reference>
<gene>
    <name evidence="1" type="ORF">SNTW_08470</name>
</gene>
<protein>
    <submittedName>
        <fullName evidence="1">Uncharacterized protein</fullName>
    </submittedName>
</protein>